<dbReference type="Pfam" id="PF13975">
    <property type="entry name" value="gag-asp_proteas"/>
    <property type="match status" value="1"/>
</dbReference>
<protein>
    <submittedName>
        <fullName evidence="2">Clan AA aspartic protease</fullName>
    </submittedName>
</protein>
<evidence type="ECO:0000313" key="2">
    <source>
        <dbReference type="EMBL" id="AQZ52787.1"/>
    </source>
</evidence>
<evidence type="ECO:0000313" key="3">
    <source>
        <dbReference type="Proteomes" id="UP000191135"/>
    </source>
</evidence>
<evidence type="ECO:0000256" key="1">
    <source>
        <dbReference type="SAM" id="Phobius"/>
    </source>
</evidence>
<dbReference type="Proteomes" id="UP000191135">
    <property type="component" value="Chromosome"/>
</dbReference>
<gene>
    <name evidence="2" type="ORF">Mame_03482</name>
</gene>
<keyword evidence="3" id="KW-1185">Reference proteome</keyword>
<dbReference type="InterPro" id="IPR001969">
    <property type="entry name" value="Aspartic_peptidase_AS"/>
</dbReference>
<dbReference type="InterPro" id="IPR011969">
    <property type="entry name" value="Clan_AA_Asp_peptidase_C"/>
</dbReference>
<keyword evidence="1" id="KW-1133">Transmembrane helix</keyword>
<dbReference type="CDD" id="cd05483">
    <property type="entry name" value="retropepsin_like_bacteria"/>
    <property type="match status" value="1"/>
</dbReference>
<keyword evidence="1" id="KW-0812">Transmembrane</keyword>
<feature type="transmembrane region" description="Helical" evidence="1">
    <location>
        <begin position="60"/>
        <end position="82"/>
    </location>
</feature>
<dbReference type="GO" id="GO:0006508">
    <property type="term" value="P:proteolysis"/>
    <property type="evidence" value="ECO:0007669"/>
    <property type="project" value="UniProtKB-KW"/>
</dbReference>
<reference evidence="2 3" key="1">
    <citation type="submission" date="2017-03" db="EMBL/GenBank/DDBJ databases">
        <title>Foreign affairs: Plasmid Transfer between Roseobacters and Rhizobia.</title>
        <authorList>
            <person name="Bartling P."/>
            <person name="Bunk B."/>
            <person name="Overmann J."/>
            <person name="Brinkmann H."/>
            <person name="Petersen J."/>
        </authorList>
    </citation>
    <scope>NUCLEOTIDE SEQUENCE [LARGE SCALE GENOMIC DNA]</scope>
    <source>
        <strain evidence="2 3">MACL11</strain>
    </source>
</reference>
<dbReference type="PROSITE" id="PS00141">
    <property type="entry name" value="ASP_PROTEASE"/>
    <property type="match status" value="1"/>
</dbReference>
<feature type="transmembrane region" description="Helical" evidence="1">
    <location>
        <begin position="35"/>
        <end position="53"/>
    </location>
</feature>
<dbReference type="STRING" id="1122214.Mame_03482"/>
<dbReference type="KEGG" id="mmed:Mame_03482"/>
<dbReference type="NCBIfam" id="TIGR02281">
    <property type="entry name" value="clan_AA_DTGA"/>
    <property type="match status" value="1"/>
</dbReference>
<proteinExistence type="predicted"/>
<keyword evidence="2" id="KW-0645">Protease</keyword>
<dbReference type="eggNOG" id="COG3577">
    <property type="taxonomic scope" value="Bacteria"/>
</dbReference>
<accession>A0A1U9Z4Z3</accession>
<sequence length="233" mass="25121">MRLFWILIAIVSVGMILLMVTGTSGTTLGVNSDDFARTLWLAPILLLVSAGVLQSRRNLGFVFQSLLIWAAVLLVVAAAYIFRDDFRDVGARLFSGLIPGMAMETTMSDGREQVILHKRLDGHFAADVEIDGETITMLVDSGASRVTLTARDAARIGFEGSDLSYTAMVTTANGTAMAAPITLDEVSIGPITRRNVKAMVATEGRLAESLLGMSFLSTLTSVDMRSDELRLTE</sequence>
<keyword evidence="2" id="KW-0378">Hydrolase</keyword>
<dbReference type="GO" id="GO:0004190">
    <property type="term" value="F:aspartic-type endopeptidase activity"/>
    <property type="evidence" value="ECO:0007669"/>
    <property type="project" value="InterPro"/>
</dbReference>
<dbReference type="AlphaFoldDB" id="A0A1U9Z4Z3"/>
<dbReference type="InterPro" id="IPR021109">
    <property type="entry name" value="Peptidase_aspartic_dom_sf"/>
</dbReference>
<dbReference type="RefSeq" id="WP_018066341.1">
    <property type="nucleotide sequence ID" value="NZ_AQWH01000022.1"/>
</dbReference>
<keyword evidence="1" id="KW-0472">Membrane</keyword>
<dbReference type="SUPFAM" id="SSF50630">
    <property type="entry name" value="Acid proteases"/>
    <property type="match status" value="1"/>
</dbReference>
<name>A0A1U9Z4Z3_9HYPH</name>
<dbReference type="InterPro" id="IPR034122">
    <property type="entry name" value="Retropepsin-like_bacterial"/>
</dbReference>
<dbReference type="Gene3D" id="2.40.70.10">
    <property type="entry name" value="Acid Proteases"/>
    <property type="match status" value="1"/>
</dbReference>
<organism evidence="2 3">
    <name type="scientific">Martelella mediterranea DSM 17316</name>
    <dbReference type="NCBI Taxonomy" id="1122214"/>
    <lineage>
        <taxon>Bacteria</taxon>
        <taxon>Pseudomonadati</taxon>
        <taxon>Pseudomonadota</taxon>
        <taxon>Alphaproteobacteria</taxon>
        <taxon>Hyphomicrobiales</taxon>
        <taxon>Aurantimonadaceae</taxon>
        <taxon>Martelella</taxon>
    </lineage>
</organism>
<dbReference type="EMBL" id="CP020330">
    <property type="protein sequence ID" value="AQZ52787.1"/>
    <property type="molecule type" value="Genomic_DNA"/>
</dbReference>